<dbReference type="PANTHER" id="PTHR43792:SF1">
    <property type="entry name" value="N-ACETYLTRANSFERASE DOMAIN-CONTAINING PROTEIN"/>
    <property type="match status" value="1"/>
</dbReference>
<dbReference type="InterPro" id="IPR000182">
    <property type="entry name" value="GNAT_dom"/>
</dbReference>
<dbReference type="Gene3D" id="3.40.630.30">
    <property type="match status" value="1"/>
</dbReference>
<sequence>MRLITETKRLKLIKVTAADVDLVYLLTGNKNVMEFFPKVLSYDETQQMVEKILYQYTEYGYSYWKVLLKPGEQFVGIAGLLHQEINGEVETEISYRMLPMYWNNGYATEAAKACKEYGENTLGKRKLISLIHPRNHASVRVAQKLGAKKTKSVFFIGEEHDIYVYGIRSQVLHRAHYPFLA</sequence>
<proteinExistence type="predicted"/>
<feature type="domain" description="N-acetyltransferase" evidence="1">
    <location>
        <begin position="20"/>
        <end position="168"/>
    </location>
</feature>
<dbReference type="InterPro" id="IPR016181">
    <property type="entry name" value="Acyl_CoA_acyltransferase"/>
</dbReference>
<accession>A0ABQ1R2E4</accession>
<dbReference type="Proteomes" id="UP000614272">
    <property type="component" value="Unassembled WGS sequence"/>
</dbReference>
<dbReference type="SUPFAM" id="SSF55729">
    <property type="entry name" value="Acyl-CoA N-acyltransferases (Nat)"/>
    <property type="match status" value="1"/>
</dbReference>
<dbReference type="RefSeq" id="WP_099036472.1">
    <property type="nucleotide sequence ID" value="NZ_BMGJ01000002.1"/>
</dbReference>
<evidence type="ECO:0000313" key="3">
    <source>
        <dbReference type="Proteomes" id="UP000614272"/>
    </source>
</evidence>
<evidence type="ECO:0000259" key="1">
    <source>
        <dbReference type="PROSITE" id="PS51186"/>
    </source>
</evidence>
<comment type="caution">
    <text evidence="2">The sequence shown here is derived from an EMBL/GenBank/DDBJ whole genome shotgun (WGS) entry which is preliminary data.</text>
</comment>
<name>A0ABQ1R2E4_9ALTE</name>
<reference evidence="3" key="1">
    <citation type="journal article" date="2019" name="Int. J. Syst. Evol. Microbiol.">
        <title>The Global Catalogue of Microorganisms (GCM) 10K type strain sequencing project: providing services to taxonomists for standard genome sequencing and annotation.</title>
        <authorList>
            <consortium name="The Broad Institute Genomics Platform"/>
            <consortium name="The Broad Institute Genome Sequencing Center for Infectious Disease"/>
            <person name="Wu L."/>
            <person name="Ma J."/>
        </authorList>
    </citation>
    <scope>NUCLEOTIDE SEQUENCE [LARGE SCALE GENOMIC DNA]</scope>
    <source>
        <strain evidence="3">CGMCC 1.12923</strain>
    </source>
</reference>
<protein>
    <submittedName>
        <fullName evidence="2">Acetyltransferase</fullName>
    </submittedName>
</protein>
<evidence type="ECO:0000313" key="2">
    <source>
        <dbReference type="EMBL" id="GGD55683.1"/>
    </source>
</evidence>
<organism evidence="2 3">
    <name type="scientific">Lacimicrobium alkaliphilum</name>
    <dbReference type="NCBI Taxonomy" id="1526571"/>
    <lineage>
        <taxon>Bacteria</taxon>
        <taxon>Pseudomonadati</taxon>
        <taxon>Pseudomonadota</taxon>
        <taxon>Gammaproteobacteria</taxon>
        <taxon>Alteromonadales</taxon>
        <taxon>Alteromonadaceae</taxon>
        <taxon>Lacimicrobium</taxon>
    </lineage>
</organism>
<dbReference type="InterPro" id="IPR051531">
    <property type="entry name" value="N-acetyltransferase"/>
</dbReference>
<dbReference type="PROSITE" id="PS51186">
    <property type="entry name" value="GNAT"/>
    <property type="match status" value="1"/>
</dbReference>
<dbReference type="Pfam" id="PF13302">
    <property type="entry name" value="Acetyltransf_3"/>
    <property type="match status" value="1"/>
</dbReference>
<dbReference type="EMBL" id="BMGJ01000002">
    <property type="protein sequence ID" value="GGD55683.1"/>
    <property type="molecule type" value="Genomic_DNA"/>
</dbReference>
<dbReference type="PANTHER" id="PTHR43792">
    <property type="entry name" value="GNAT FAMILY, PUTATIVE (AFU_ORTHOLOGUE AFUA_3G00765)-RELATED-RELATED"/>
    <property type="match status" value="1"/>
</dbReference>
<keyword evidence="3" id="KW-1185">Reference proteome</keyword>
<gene>
    <name evidence="2" type="ORF">GCM10011357_09140</name>
</gene>